<keyword evidence="13" id="KW-1185">Reference proteome</keyword>
<sequence length="213" mass="21981">MFTGIVAAVGKINAVHPLEGGPDAGVRLEIDAGGLPLHDVALGDSIAINGACMTVVTKSAGGFCVDVSRESLNCTAGLDATGEVNLEKALTLAERLGGHLVSGHVDGLGRVHSFAPVGESWELVVDAPRELAKFLAFKGSVVVNGVSLTVNRVDDLGPEAARACRFSINLIPHTIASTTLRHLQAGAKVNLEIDLIARYVERMLSVAGSSPAA</sequence>
<evidence type="ECO:0000256" key="7">
    <source>
        <dbReference type="ARBA" id="ARBA00022679"/>
    </source>
</evidence>
<protein>
    <recommendedName>
        <fullName evidence="5 9">Riboflavin synthase</fullName>
        <ecNumber evidence="4 9">2.5.1.9</ecNumber>
    </recommendedName>
</protein>
<dbReference type="NCBIfam" id="NF006767">
    <property type="entry name" value="PRK09289.1"/>
    <property type="match status" value="1"/>
</dbReference>
<evidence type="ECO:0000256" key="9">
    <source>
        <dbReference type="NCBIfam" id="TIGR00187"/>
    </source>
</evidence>
<dbReference type="Pfam" id="PF00677">
    <property type="entry name" value="Lum_binding"/>
    <property type="match status" value="2"/>
</dbReference>
<dbReference type="InterPro" id="IPR001783">
    <property type="entry name" value="Lumazine-bd"/>
</dbReference>
<dbReference type="InterPro" id="IPR026017">
    <property type="entry name" value="Lumazine-bd_dom"/>
</dbReference>
<keyword evidence="7" id="KW-0808">Transferase</keyword>
<comment type="pathway">
    <text evidence="3">Cofactor biosynthesis; riboflavin biosynthesis; riboflavin from 2-hydroxy-3-oxobutyl phosphate and 5-amino-6-(D-ribitylamino)uracil: step 2/2.</text>
</comment>
<evidence type="ECO:0000256" key="6">
    <source>
        <dbReference type="ARBA" id="ARBA00022619"/>
    </source>
</evidence>
<dbReference type="Proteomes" id="UP000241421">
    <property type="component" value="Unassembled WGS sequence"/>
</dbReference>
<evidence type="ECO:0000313" key="13">
    <source>
        <dbReference type="Proteomes" id="UP000241421"/>
    </source>
</evidence>
<evidence type="ECO:0000256" key="3">
    <source>
        <dbReference type="ARBA" id="ARBA00004887"/>
    </source>
</evidence>
<dbReference type="FunFam" id="2.40.30.20:FF:000004">
    <property type="entry name" value="Riboflavin synthase, alpha subunit"/>
    <property type="match status" value="1"/>
</dbReference>
<feature type="repeat" description="Lumazine-binding" evidence="10">
    <location>
        <begin position="100"/>
        <end position="204"/>
    </location>
</feature>
<dbReference type="InterPro" id="IPR017938">
    <property type="entry name" value="Riboflavin_synthase-like_b-brl"/>
</dbReference>
<feature type="repeat" description="Lumazine-binding" evidence="10">
    <location>
        <begin position="1"/>
        <end position="99"/>
    </location>
</feature>
<dbReference type="OrthoDB" id="9788537at2"/>
<evidence type="ECO:0000256" key="10">
    <source>
        <dbReference type="PROSITE-ProRule" id="PRU00524"/>
    </source>
</evidence>
<reference evidence="12 13" key="1">
    <citation type="submission" date="2018-04" db="EMBL/GenBank/DDBJ databases">
        <title>Massilia violaceinigra sp. nov., a novel purple-pigmented bacterium isolated from Tianshan glacier, Xinjiang, China.</title>
        <authorList>
            <person name="Wang H."/>
        </authorList>
    </citation>
    <scope>NUCLEOTIDE SEQUENCE [LARGE SCALE GENOMIC DNA]</scope>
    <source>
        <strain evidence="12 13">B448-2</strain>
    </source>
</reference>
<dbReference type="AlphaFoldDB" id="A0A2U2HKC1"/>
<proteinExistence type="predicted"/>
<keyword evidence="8" id="KW-0677">Repeat</keyword>
<keyword evidence="6" id="KW-0686">Riboflavin biosynthesis</keyword>
<dbReference type="GO" id="GO:0009231">
    <property type="term" value="P:riboflavin biosynthetic process"/>
    <property type="evidence" value="ECO:0007669"/>
    <property type="project" value="UniProtKB-KW"/>
</dbReference>
<dbReference type="InterPro" id="IPR023366">
    <property type="entry name" value="ATP_synth_asu-like_sf"/>
</dbReference>
<dbReference type="NCBIfam" id="TIGR00187">
    <property type="entry name" value="ribE"/>
    <property type="match status" value="1"/>
</dbReference>
<dbReference type="SUPFAM" id="SSF63380">
    <property type="entry name" value="Riboflavin synthase domain-like"/>
    <property type="match status" value="2"/>
</dbReference>
<evidence type="ECO:0000256" key="1">
    <source>
        <dbReference type="ARBA" id="ARBA00000968"/>
    </source>
</evidence>
<gene>
    <name evidence="12" type="ORF">C7C56_013200</name>
</gene>
<accession>A0A2U2HKC1</accession>
<comment type="function">
    <text evidence="2">Catalyzes the dismutation of two molecules of 6,7-dimethyl-8-ribityllumazine, resulting in the formation of riboflavin and 5-amino-6-(D-ribitylamino)uracil.</text>
</comment>
<evidence type="ECO:0000313" key="12">
    <source>
        <dbReference type="EMBL" id="PWF47919.1"/>
    </source>
</evidence>
<dbReference type="CDD" id="cd00402">
    <property type="entry name" value="Riboflavin_synthase_like"/>
    <property type="match status" value="1"/>
</dbReference>
<organism evidence="12 13">
    <name type="scientific">Massilia glaciei</name>
    <dbReference type="NCBI Taxonomy" id="1524097"/>
    <lineage>
        <taxon>Bacteria</taxon>
        <taxon>Pseudomonadati</taxon>
        <taxon>Pseudomonadota</taxon>
        <taxon>Betaproteobacteria</taxon>
        <taxon>Burkholderiales</taxon>
        <taxon>Oxalobacteraceae</taxon>
        <taxon>Telluria group</taxon>
        <taxon>Massilia</taxon>
    </lineage>
</organism>
<dbReference type="Gene3D" id="2.40.30.20">
    <property type="match status" value="2"/>
</dbReference>
<dbReference type="PROSITE" id="PS51177">
    <property type="entry name" value="LUMAZINE_BIND"/>
    <property type="match status" value="2"/>
</dbReference>
<dbReference type="RefSeq" id="WP_106757844.1">
    <property type="nucleotide sequence ID" value="NZ_PXWF02000222.1"/>
</dbReference>
<evidence type="ECO:0000256" key="8">
    <source>
        <dbReference type="ARBA" id="ARBA00022737"/>
    </source>
</evidence>
<evidence type="ECO:0000256" key="5">
    <source>
        <dbReference type="ARBA" id="ARBA00013950"/>
    </source>
</evidence>
<dbReference type="PANTHER" id="PTHR21098">
    <property type="entry name" value="RIBOFLAVIN SYNTHASE ALPHA CHAIN"/>
    <property type="match status" value="1"/>
</dbReference>
<dbReference type="GO" id="GO:0004746">
    <property type="term" value="F:riboflavin synthase activity"/>
    <property type="evidence" value="ECO:0007669"/>
    <property type="project" value="UniProtKB-UniRule"/>
</dbReference>
<name>A0A2U2HKC1_9BURK</name>
<dbReference type="EC" id="2.5.1.9" evidence="4 9"/>
<feature type="domain" description="Lumazine-binding" evidence="11">
    <location>
        <begin position="100"/>
        <end position="204"/>
    </location>
</feature>
<dbReference type="EMBL" id="PXWF02000222">
    <property type="protein sequence ID" value="PWF47919.1"/>
    <property type="molecule type" value="Genomic_DNA"/>
</dbReference>
<dbReference type="PANTHER" id="PTHR21098:SF12">
    <property type="entry name" value="RIBOFLAVIN SYNTHASE"/>
    <property type="match status" value="1"/>
</dbReference>
<dbReference type="PIRSF" id="PIRSF000498">
    <property type="entry name" value="Riboflavin_syn_A"/>
    <property type="match status" value="1"/>
</dbReference>
<evidence type="ECO:0000256" key="4">
    <source>
        <dbReference type="ARBA" id="ARBA00012827"/>
    </source>
</evidence>
<evidence type="ECO:0000259" key="11">
    <source>
        <dbReference type="PROSITE" id="PS51177"/>
    </source>
</evidence>
<feature type="domain" description="Lumazine-binding" evidence="11">
    <location>
        <begin position="1"/>
        <end position="99"/>
    </location>
</feature>
<evidence type="ECO:0000256" key="2">
    <source>
        <dbReference type="ARBA" id="ARBA00002803"/>
    </source>
</evidence>
<comment type="catalytic activity">
    <reaction evidence="1">
        <text>2 6,7-dimethyl-8-(1-D-ribityl)lumazine + H(+) = 5-amino-6-(D-ribitylamino)uracil + riboflavin</text>
        <dbReference type="Rhea" id="RHEA:20772"/>
        <dbReference type="ChEBI" id="CHEBI:15378"/>
        <dbReference type="ChEBI" id="CHEBI:15934"/>
        <dbReference type="ChEBI" id="CHEBI:57986"/>
        <dbReference type="ChEBI" id="CHEBI:58201"/>
        <dbReference type="EC" id="2.5.1.9"/>
    </reaction>
</comment>
<comment type="caution">
    <text evidence="12">The sequence shown here is derived from an EMBL/GenBank/DDBJ whole genome shotgun (WGS) entry which is preliminary data.</text>
</comment>